<gene>
    <name evidence="2" type="ORF">ODALV1_LOCUS11368</name>
</gene>
<organism evidence="2 3">
    <name type="scientific">Orchesella dallaii</name>
    <dbReference type="NCBI Taxonomy" id="48710"/>
    <lineage>
        <taxon>Eukaryota</taxon>
        <taxon>Metazoa</taxon>
        <taxon>Ecdysozoa</taxon>
        <taxon>Arthropoda</taxon>
        <taxon>Hexapoda</taxon>
        <taxon>Collembola</taxon>
        <taxon>Entomobryomorpha</taxon>
        <taxon>Entomobryoidea</taxon>
        <taxon>Orchesellidae</taxon>
        <taxon>Orchesellinae</taxon>
        <taxon>Orchesella</taxon>
    </lineage>
</organism>
<keyword evidence="1" id="KW-0472">Membrane</keyword>
<comment type="caution">
    <text evidence="2">The sequence shown here is derived from an EMBL/GenBank/DDBJ whole genome shotgun (WGS) entry which is preliminary data.</text>
</comment>
<reference evidence="2 3" key="1">
    <citation type="submission" date="2024-08" db="EMBL/GenBank/DDBJ databases">
        <authorList>
            <person name="Cucini C."/>
            <person name="Frati F."/>
        </authorList>
    </citation>
    <scope>NUCLEOTIDE SEQUENCE [LARGE SCALE GENOMIC DNA]</scope>
</reference>
<feature type="transmembrane region" description="Helical" evidence="1">
    <location>
        <begin position="88"/>
        <end position="107"/>
    </location>
</feature>
<feature type="transmembrane region" description="Helical" evidence="1">
    <location>
        <begin position="44"/>
        <end position="63"/>
    </location>
</feature>
<feature type="transmembrane region" description="Helical" evidence="1">
    <location>
        <begin position="189"/>
        <end position="209"/>
    </location>
</feature>
<keyword evidence="1" id="KW-1133">Transmembrane helix</keyword>
<feature type="transmembrane region" description="Helical" evidence="1">
    <location>
        <begin position="317"/>
        <end position="335"/>
    </location>
</feature>
<name>A0ABP1QKV3_9HEXA</name>
<evidence type="ECO:0000313" key="2">
    <source>
        <dbReference type="EMBL" id="CAL8103164.1"/>
    </source>
</evidence>
<sequence length="378" mass="43658">MIEIQESDIRKYLKTMCRLPISFLQLGGLTLLSLNDNNQLHFQSFGYPSFFAIFQLFILFLPYSKQASHGVMDSRAEFVGDFTDIDQFAHWTVVGFVTFGYVLIRIVNAVNLRRHSKFHENLNEISNELIFFQGKILDATSVSAQEFTKAIGETTKYLRKIGKVIAGIITALCVAMFFSLLHILRANLFRMWAILLTPILLIDYSVAVVMYYSQDYLYILYIKWLGLGYHFIKINFLRLLNSEQCSESDNDDDNAHVVLENKLQSLLGLCEKLERIVDEFNSLFQVPIIIWLFSTCVVLMQQLYMVMTWLNVGEFQVLLSFAVATPLYPINIYILCNAGTVFVREVQQNIEDCCKCIAMNAKTLKNEKLKMQVYNYIN</sequence>
<accession>A0ABP1QKV3</accession>
<protein>
    <recommendedName>
        <fullName evidence="4">Gustatory receptor</fullName>
    </recommendedName>
</protein>
<feature type="transmembrane region" description="Helical" evidence="1">
    <location>
        <begin position="164"/>
        <end position="183"/>
    </location>
</feature>
<keyword evidence="1" id="KW-0812">Transmembrane</keyword>
<dbReference type="Proteomes" id="UP001642540">
    <property type="component" value="Unassembled WGS sequence"/>
</dbReference>
<proteinExistence type="predicted"/>
<evidence type="ECO:0000256" key="1">
    <source>
        <dbReference type="SAM" id="Phobius"/>
    </source>
</evidence>
<keyword evidence="3" id="KW-1185">Reference proteome</keyword>
<evidence type="ECO:0008006" key="4">
    <source>
        <dbReference type="Google" id="ProtNLM"/>
    </source>
</evidence>
<dbReference type="EMBL" id="CAXLJM020000034">
    <property type="protein sequence ID" value="CAL8103164.1"/>
    <property type="molecule type" value="Genomic_DNA"/>
</dbReference>
<evidence type="ECO:0000313" key="3">
    <source>
        <dbReference type="Proteomes" id="UP001642540"/>
    </source>
</evidence>
<feature type="transmembrane region" description="Helical" evidence="1">
    <location>
        <begin position="288"/>
        <end position="310"/>
    </location>
</feature>